<dbReference type="CDD" id="cd01650">
    <property type="entry name" value="RT_nLTR_like"/>
    <property type="match status" value="1"/>
</dbReference>
<dbReference type="EMBL" id="CAJGYO010000009">
    <property type="protein sequence ID" value="CAD6252563.1"/>
    <property type="molecule type" value="Genomic_DNA"/>
</dbReference>
<dbReference type="OrthoDB" id="694486at2759"/>
<accession>A0A811QAF3</accession>
<feature type="domain" description="Reverse transcriptase" evidence="1">
    <location>
        <begin position="6"/>
        <end position="277"/>
    </location>
</feature>
<dbReference type="InterPro" id="IPR043502">
    <property type="entry name" value="DNA/RNA_pol_sf"/>
</dbReference>
<reference evidence="2" key="1">
    <citation type="submission" date="2020-10" db="EMBL/GenBank/DDBJ databases">
        <authorList>
            <person name="Han B."/>
            <person name="Lu T."/>
            <person name="Zhao Q."/>
            <person name="Huang X."/>
            <person name="Zhao Y."/>
        </authorList>
    </citation>
    <scope>NUCLEOTIDE SEQUENCE</scope>
</reference>
<dbReference type="Proteomes" id="UP000604825">
    <property type="component" value="Unassembled WGS sequence"/>
</dbReference>
<sequence length="311" mass="35234">MAFLSSFYNYTADLHRINRAHIVLLPKCPGASSPKDFRPVSLQNCPVKIITKILTTRLQRHIQKLIDIDQTSFIRGRSISENFVYATELVQHCHRNKIPTVVLKLDFAKAFDSVSWDSTIKILAARAFPDRWLQWMQMLFSSSHSAVLINGCPGNWITCKRGLRQGDALSPYLFVLVADVLQRLIKHSNIRHPTVDGPCPVLQYADDTLLLVQVEIVDIRRLKVTLDSFAMATGLKINYSKSTLVPMHVPQDRLERIVRLLQCQQASFPQVYLGLPLSNVKLNLATFAPLISKGNMSPMEQPPSFPRPFNC</sequence>
<dbReference type="PANTHER" id="PTHR19446">
    <property type="entry name" value="REVERSE TRANSCRIPTASES"/>
    <property type="match status" value="1"/>
</dbReference>
<protein>
    <recommendedName>
        <fullName evidence="1">Reverse transcriptase domain-containing protein</fullName>
    </recommendedName>
</protein>
<dbReference type="InterPro" id="IPR000477">
    <property type="entry name" value="RT_dom"/>
</dbReference>
<name>A0A811QAF3_9POAL</name>
<dbReference type="SUPFAM" id="SSF56672">
    <property type="entry name" value="DNA/RNA polymerases"/>
    <property type="match status" value="1"/>
</dbReference>
<proteinExistence type="predicted"/>
<dbReference type="PROSITE" id="PS50878">
    <property type="entry name" value="RT_POL"/>
    <property type="match status" value="1"/>
</dbReference>
<evidence type="ECO:0000313" key="2">
    <source>
        <dbReference type="EMBL" id="CAD6252563.1"/>
    </source>
</evidence>
<dbReference type="AlphaFoldDB" id="A0A811QAF3"/>
<comment type="caution">
    <text evidence="2">The sequence shown here is derived from an EMBL/GenBank/DDBJ whole genome shotgun (WGS) entry which is preliminary data.</text>
</comment>
<evidence type="ECO:0000313" key="3">
    <source>
        <dbReference type="Proteomes" id="UP000604825"/>
    </source>
</evidence>
<keyword evidence="3" id="KW-1185">Reference proteome</keyword>
<gene>
    <name evidence="2" type="ORF">NCGR_LOCUS36212</name>
</gene>
<organism evidence="2 3">
    <name type="scientific">Miscanthus lutarioriparius</name>
    <dbReference type="NCBI Taxonomy" id="422564"/>
    <lineage>
        <taxon>Eukaryota</taxon>
        <taxon>Viridiplantae</taxon>
        <taxon>Streptophyta</taxon>
        <taxon>Embryophyta</taxon>
        <taxon>Tracheophyta</taxon>
        <taxon>Spermatophyta</taxon>
        <taxon>Magnoliopsida</taxon>
        <taxon>Liliopsida</taxon>
        <taxon>Poales</taxon>
        <taxon>Poaceae</taxon>
        <taxon>PACMAD clade</taxon>
        <taxon>Panicoideae</taxon>
        <taxon>Andropogonodae</taxon>
        <taxon>Andropogoneae</taxon>
        <taxon>Saccharinae</taxon>
        <taxon>Miscanthus</taxon>
    </lineage>
</organism>
<evidence type="ECO:0000259" key="1">
    <source>
        <dbReference type="PROSITE" id="PS50878"/>
    </source>
</evidence>
<dbReference type="Pfam" id="PF00078">
    <property type="entry name" value="RVT_1"/>
    <property type="match status" value="1"/>
</dbReference>